<dbReference type="EMBL" id="FOEI01000001">
    <property type="protein sequence ID" value="SEP66051.1"/>
    <property type="molecule type" value="Genomic_DNA"/>
</dbReference>
<feature type="transmembrane region" description="Helical" evidence="1">
    <location>
        <begin position="34"/>
        <end position="58"/>
    </location>
</feature>
<evidence type="ECO:0008006" key="4">
    <source>
        <dbReference type="Google" id="ProtNLM"/>
    </source>
</evidence>
<proteinExistence type="predicted"/>
<reference evidence="2 3" key="1">
    <citation type="submission" date="2016-10" db="EMBL/GenBank/DDBJ databases">
        <authorList>
            <person name="de Groot N.N."/>
        </authorList>
    </citation>
    <scope>NUCLEOTIDE SEQUENCE [LARGE SCALE GENOMIC DNA]</scope>
    <source>
        <strain evidence="2 3">DSM 27078</strain>
    </source>
</reference>
<evidence type="ECO:0000313" key="3">
    <source>
        <dbReference type="Proteomes" id="UP000198648"/>
    </source>
</evidence>
<evidence type="ECO:0000313" key="2">
    <source>
        <dbReference type="EMBL" id="SEP66051.1"/>
    </source>
</evidence>
<evidence type="ECO:0000256" key="1">
    <source>
        <dbReference type="SAM" id="Phobius"/>
    </source>
</evidence>
<feature type="transmembrane region" description="Helical" evidence="1">
    <location>
        <begin position="70"/>
        <end position="92"/>
    </location>
</feature>
<sequence length="97" mass="11210">MRTLTEMHYHDMKTICQYCAVISFSYITSKSDGLIILGLYFTLFAALINFLLFAINTICAFYSKTYWKKYLLNSGLLLLNIPVVPLYIYLVLEISGF</sequence>
<protein>
    <recommendedName>
        <fullName evidence="4">Branched-chain amino acid:cation transporter, LIVCS family</fullName>
    </recommendedName>
</protein>
<keyword evidence="3" id="KW-1185">Reference proteome</keyword>
<name>A0A1H8ZP53_9FLAO</name>
<keyword evidence="1" id="KW-0812">Transmembrane</keyword>
<keyword evidence="1" id="KW-0472">Membrane</keyword>
<dbReference type="AlphaFoldDB" id="A0A1H8ZP53"/>
<dbReference type="RefSeq" id="WP_143065585.1">
    <property type="nucleotide sequence ID" value="NZ_FOEI01000001.1"/>
</dbReference>
<keyword evidence="1" id="KW-1133">Transmembrane helix</keyword>
<dbReference type="STRING" id="1299341.SAMN05444005_101816"/>
<dbReference type="Proteomes" id="UP000198648">
    <property type="component" value="Unassembled WGS sequence"/>
</dbReference>
<gene>
    <name evidence="2" type="ORF">SAMN05444005_101816</name>
</gene>
<organism evidence="2 3">
    <name type="scientific">Flavobacterium urocaniciphilum</name>
    <dbReference type="NCBI Taxonomy" id="1299341"/>
    <lineage>
        <taxon>Bacteria</taxon>
        <taxon>Pseudomonadati</taxon>
        <taxon>Bacteroidota</taxon>
        <taxon>Flavobacteriia</taxon>
        <taxon>Flavobacteriales</taxon>
        <taxon>Flavobacteriaceae</taxon>
        <taxon>Flavobacterium</taxon>
    </lineage>
</organism>
<accession>A0A1H8ZP53</accession>